<comment type="caution">
    <text evidence="1">The sequence shown here is derived from an EMBL/GenBank/DDBJ whole genome shotgun (WGS) entry which is preliminary data.</text>
</comment>
<dbReference type="Proteomes" id="UP000245909">
    <property type="component" value="Unassembled WGS sequence"/>
</dbReference>
<protein>
    <submittedName>
        <fullName evidence="1">Uncharacterized protein</fullName>
    </submittedName>
</protein>
<dbReference type="AlphaFoldDB" id="A0A2U0TAE2"/>
<proteinExistence type="predicted"/>
<evidence type="ECO:0000313" key="1">
    <source>
        <dbReference type="EMBL" id="PVX40590.1"/>
    </source>
</evidence>
<evidence type="ECO:0000313" key="2">
    <source>
        <dbReference type="Proteomes" id="UP000245909"/>
    </source>
</evidence>
<sequence length="42" mass="4823">MEQPVLLSKAKVVEITSLSQTTIWRMMKRVHSRKALGLLWGV</sequence>
<keyword evidence="2" id="KW-1185">Reference proteome</keyword>
<dbReference type="EMBL" id="QENU01000003">
    <property type="protein sequence ID" value="PVX40590.1"/>
    <property type="molecule type" value="Genomic_DNA"/>
</dbReference>
<name>A0A2U0TAE2_9PAST</name>
<gene>
    <name evidence="1" type="ORF">C8D76_103165</name>
</gene>
<accession>A0A2U0TAE2</accession>
<organism evidence="1 2">
    <name type="scientific">Alitibacter langaaensis DSM 22999</name>
    <dbReference type="NCBI Taxonomy" id="1122935"/>
    <lineage>
        <taxon>Bacteria</taxon>
        <taxon>Pseudomonadati</taxon>
        <taxon>Pseudomonadota</taxon>
        <taxon>Gammaproteobacteria</taxon>
        <taxon>Pasteurellales</taxon>
        <taxon>Pasteurellaceae</taxon>
        <taxon>Alitibacter</taxon>
    </lineage>
</organism>
<reference evidence="1 2" key="1">
    <citation type="submission" date="2018-05" db="EMBL/GenBank/DDBJ databases">
        <title>Genomic Encyclopedia of Type Strains, Phase IV (KMG-IV): sequencing the most valuable type-strain genomes for metagenomic binning, comparative biology and taxonomic classification.</title>
        <authorList>
            <person name="Goeker M."/>
        </authorList>
    </citation>
    <scope>NUCLEOTIDE SEQUENCE [LARGE SCALE GENOMIC DNA]</scope>
    <source>
        <strain evidence="1 2">DSM 22999</strain>
    </source>
</reference>